<dbReference type="InterPro" id="IPR036389">
    <property type="entry name" value="RNase_III_sf"/>
</dbReference>
<evidence type="ECO:0000256" key="1">
    <source>
        <dbReference type="SAM" id="MobiDB-lite"/>
    </source>
</evidence>
<comment type="caution">
    <text evidence="3">The sequence shown here is derived from an EMBL/GenBank/DDBJ whole genome shotgun (WGS) entry which is preliminary data.</text>
</comment>
<feature type="domain" description="RNase III" evidence="2">
    <location>
        <begin position="632"/>
        <end position="666"/>
    </location>
</feature>
<dbReference type="InterPro" id="IPR000999">
    <property type="entry name" value="RNase_III_dom"/>
</dbReference>
<gene>
    <name evidence="3" type="ORF">RFI_07100</name>
</gene>
<dbReference type="PROSITE" id="PS50142">
    <property type="entry name" value="RNASE_3_2"/>
    <property type="match status" value="1"/>
</dbReference>
<keyword evidence="4" id="KW-1185">Reference proteome</keyword>
<dbReference type="GO" id="GO:0006396">
    <property type="term" value="P:RNA processing"/>
    <property type="evidence" value="ECO:0007669"/>
    <property type="project" value="InterPro"/>
</dbReference>
<evidence type="ECO:0000313" key="4">
    <source>
        <dbReference type="Proteomes" id="UP000023152"/>
    </source>
</evidence>
<dbReference type="Gene3D" id="1.10.1520.10">
    <property type="entry name" value="Ribonuclease III domain"/>
    <property type="match status" value="1"/>
</dbReference>
<accession>X6NW22</accession>
<evidence type="ECO:0000259" key="2">
    <source>
        <dbReference type="PROSITE" id="PS50142"/>
    </source>
</evidence>
<proteinExistence type="predicted"/>
<dbReference type="Proteomes" id="UP000023152">
    <property type="component" value="Unassembled WGS sequence"/>
</dbReference>
<dbReference type="OrthoDB" id="6513042at2759"/>
<dbReference type="GO" id="GO:0004525">
    <property type="term" value="F:ribonuclease III activity"/>
    <property type="evidence" value="ECO:0007669"/>
    <property type="project" value="InterPro"/>
</dbReference>
<dbReference type="SUPFAM" id="SSF69065">
    <property type="entry name" value="RNase III domain-like"/>
    <property type="match status" value="1"/>
</dbReference>
<evidence type="ECO:0000313" key="3">
    <source>
        <dbReference type="EMBL" id="ETO30024.1"/>
    </source>
</evidence>
<name>X6NW22_RETFI</name>
<dbReference type="EMBL" id="ASPP01005717">
    <property type="protein sequence ID" value="ETO30024.1"/>
    <property type="molecule type" value="Genomic_DNA"/>
</dbReference>
<protein>
    <recommendedName>
        <fullName evidence="2">RNase III domain-containing protein</fullName>
    </recommendedName>
</protein>
<sequence>MRLCVSQSYVLLMDVGDIQHERLIIKFMEHEKIMDRCSDPMHERNSMDPTKIYEVPLRKEVPETGAFVDALTVKHLLRSFCQLKKLDFPKENSIPIEEGNAFQCTVSLCDRFPLEKKIWSTTVDQKVKYGITKLYVEIVWELYLVLQLFFKNELDSHFVPIQIMRNNNHKLETVYSQPPQTARQRRIPKAFQEAYDERKHDPSPPLCRCYCYALIMEPNYYDSYLGLVTQNPISSRFLKEIEFQVINVEERIDKRIVELFLEALDAENSDLLRERASQHKSKWITCKVRLAPTANDSICDLTEQEYAKLKDFHRECFRMADWNRMQLKPLEESSEQRHFIICPLIEQSDSNNTSVLIIDWLTVEHVFKSLFGTKTICDWPKGWQNTFQKQDQLMKVCFPSKKAAQSPEKYKISTHLCMSYGIYSPLTSEDLMPELLHKNRQNVKKVPPIDYTKIEISLSESSSDLVNINASIRPQDGIESLHPKQPRVVNDNSQHENTKISKHMPQIREKKGSSFETHYQQLGMSLSPKNQLLYVSRTMNPVVEDSLRTDHKKQYNPDNIFRNLNLYPSQILFPTGLSVDMFLNFINTPSMLWRIENLLNAYDLAEELENSTINAVHVEPKNIFTALCTPQSDKENYQLLECLGDTVLKFLTVLHGFFAFPDLAQGIAIKSIRGKGEGSKLKKYERLPVVLFVLFLL</sequence>
<dbReference type="AlphaFoldDB" id="X6NW22"/>
<organism evidence="3 4">
    <name type="scientific">Reticulomyxa filosa</name>
    <dbReference type="NCBI Taxonomy" id="46433"/>
    <lineage>
        <taxon>Eukaryota</taxon>
        <taxon>Sar</taxon>
        <taxon>Rhizaria</taxon>
        <taxon>Retaria</taxon>
        <taxon>Foraminifera</taxon>
        <taxon>Monothalamids</taxon>
        <taxon>Reticulomyxidae</taxon>
        <taxon>Reticulomyxa</taxon>
    </lineage>
</organism>
<reference evidence="3 4" key="1">
    <citation type="journal article" date="2013" name="Curr. Biol.">
        <title>The Genome of the Foraminiferan Reticulomyxa filosa.</title>
        <authorList>
            <person name="Glockner G."/>
            <person name="Hulsmann N."/>
            <person name="Schleicher M."/>
            <person name="Noegel A.A."/>
            <person name="Eichinger L."/>
            <person name="Gallinger C."/>
            <person name="Pawlowski J."/>
            <person name="Sierra R."/>
            <person name="Euteneuer U."/>
            <person name="Pillet L."/>
            <person name="Moustafa A."/>
            <person name="Platzer M."/>
            <person name="Groth M."/>
            <person name="Szafranski K."/>
            <person name="Schliwa M."/>
        </authorList>
    </citation>
    <scope>NUCLEOTIDE SEQUENCE [LARGE SCALE GENOMIC DNA]</scope>
</reference>
<feature type="region of interest" description="Disordered" evidence="1">
    <location>
        <begin position="476"/>
        <end position="497"/>
    </location>
</feature>